<evidence type="ECO:0000259" key="3">
    <source>
        <dbReference type="PROSITE" id="PS50853"/>
    </source>
</evidence>
<feature type="region of interest" description="Disordered" evidence="2">
    <location>
        <begin position="415"/>
        <end position="517"/>
    </location>
</feature>
<feature type="region of interest" description="Disordered" evidence="2">
    <location>
        <begin position="538"/>
        <end position="643"/>
    </location>
</feature>
<feature type="compositionally biased region" description="Polar residues" evidence="2">
    <location>
        <begin position="574"/>
        <end position="588"/>
    </location>
</feature>
<feature type="region of interest" description="Disordered" evidence="2">
    <location>
        <begin position="661"/>
        <end position="697"/>
    </location>
</feature>
<evidence type="ECO:0000256" key="2">
    <source>
        <dbReference type="SAM" id="MobiDB-lite"/>
    </source>
</evidence>
<feature type="compositionally biased region" description="Polar residues" evidence="2">
    <location>
        <begin position="418"/>
        <end position="431"/>
    </location>
</feature>
<protein>
    <submittedName>
        <fullName evidence="4">Replicase</fullName>
    </submittedName>
</protein>
<reference evidence="4" key="1">
    <citation type="submission" date="2019-07" db="EMBL/GenBank/DDBJ databases">
        <title>Network analysis of the papaya orchard virome from two agroecological regions of Chiapas.</title>
        <authorList>
            <person name="Alcala-Briseno R.I.I."/>
            <person name="Casarrubias-Castillo K."/>
            <person name="Lopez-Ley D."/>
            <person name="Garrett K.A."/>
            <person name="Silva-Rosales L."/>
        </authorList>
    </citation>
    <scope>NUCLEOTIDE SEQUENCE</scope>
    <source>
        <strain evidence="4">IaTV-2.CD-I</strain>
    </source>
</reference>
<feature type="region of interest" description="Disordered" evidence="2">
    <location>
        <begin position="1"/>
        <end position="255"/>
    </location>
</feature>
<feature type="compositionally biased region" description="Low complexity" evidence="2">
    <location>
        <begin position="432"/>
        <end position="451"/>
    </location>
</feature>
<feature type="domain" description="Fibronectin type-III" evidence="3">
    <location>
        <begin position="674"/>
        <end position="697"/>
    </location>
</feature>
<evidence type="ECO:0000256" key="1">
    <source>
        <dbReference type="ARBA" id="ARBA00008523"/>
    </source>
</evidence>
<sequence length="697" mass="75534">MDYGFSTSPRRPCGDLSQGLFPAPSPRVGPRLPTGLTPHIPLRCPKDSPSLSSVRRHSNFRPRQLLPPSPDPQNPGDQPSPQSLASSSHLPIRRGLHEATEVSKASAEKSQLLFPPQLPPHSGGHSPLSGLLPTPPYRISRVSSRRANVLRPLPSPRLVRQRPKSYPPVRKSRGSPRERLHKSLSPPRTLPVQHHSLEPPLHSGGSSCRFIQPAHPSHPMAENQFHSLPESPALSHHPGKLGPPPLSSNPARTPSYPRTILYSKYLLKRDPRYCILRSSPGLGTAEGHLSPPAPSRQARARTCLQRPFHLHQGRSDSPNVRPRRIRPNPVQQARVPMGYSQRLGQSPNLRAPQRASPSERAVSPSSQPMAEVKAVPFPALATDRRRVRSFPILPNPPAALPPVLYTSTRGKCHFRLPSTISTPTKAKNQPPANSAHQAVSSSSPASPSQLSEPTGKPPSPPTQLAPQSPRESVPVFTFSYPKPLQASSSSNPRASSPSRSLHNHEAQDAFVTPPSSPPRLLGATSWCCALPRHRRRVPPTATRHLPSPPPPRSLPNFVGTTAPLPTTAHPVSPIHSTSSPRLVFQSSPSATNDVDSSSTDTSGATPSPCSTPPPSGNHPSLPISTTHRSLSLPPTPDSESLSPRARATYNFLLQFYPDLRFNSSRSPHRRFVSPPSPFRTAQLSPTSCSLSWSPPSP</sequence>
<feature type="compositionally biased region" description="Polar residues" evidence="2">
    <location>
        <begin position="75"/>
        <end position="89"/>
    </location>
</feature>
<organism evidence="4">
    <name type="scientific">Insect-associated tymovirus 2</name>
    <dbReference type="NCBI Taxonomy" id="2692395"/>
    <lineage>
        <taxon>Viruses</taxon>
        <taxon>Riboviria</taxon>
        <taxon>Orthornavirae</taxon>
        <taxon>Kitrinoviricota</taxon>
        <taxon>Alsuviricetes</taxon>
        <taxon>Tymovirales</taxon>
    </lineage>
</organism>
<evidence type="ECO:0000313" key="4">
    <source>
        <dbReference type="EMBL" id="QHB15485.1"/>
    </source>
</evidence>
<feature type="region of interest" description="Disordered" evidence="2">
    <location>
        <begin position="306"/>
        <end position="377"/>
    </location>
</feature>
<dbReference type="PROSITE" id="PS50853">
    <property type="entry name" value="FN3"/>
    <property type="match status" value="1"/>
</dbReference>
<proteinExistence type="inferred from homology"/>
<feature type="compositionally biased region" description="Low complexity" evidence="2">
    <location>
        <begin position="486"/>
        <end position="500"/>
    </location>
</feature>
<accession>A0A6B9KT08</accession>
<dbReference type="InterPro" id="IPR003961">
    <property type="entry name" value="FN3_dom"/>
</dbReference>
<dbReference type="Pfam" id="PF03251">
    <property type="entry name" value="Tymo_45kd_70kd"/>
    <property type="match status" value="1"/>
</dbReference>
<dbReference type="InterPro" id="IPR004935">
    <property type="entry name" value="45/70kDa_tymovirus"/>
</dbReference>
<feature type="compositionally biased region" description="Polar residues" evidence="2">
    <location>
        <begin position="679"/>
        <end position="697"/>
    </location>
</feature>
<comment type="similarity">
    <text evidence="1">Belongs to the tymoviridae protein p69 family.</text>
</comment>
<dbReference type="EMBL" id="MN203216">
    <property type="protein sequence ID" value="QHB15485.1"/>
    <property type="molecule type" value="Genomic_RNA"/>
</dbReference>
<feature type="compositionally biased region" description="Low complexity" evidence="2">
    <location>
        <begin position="589"/>
        <end position="608"/>
    </location>
</feature>
<name>A0A6B9KT08_9VIRU</name>
<feature type="compositionally biased region" description="Basic residues" evidence="2">
    <location>
        <begin position="170"/>
        <end position="182"/>
    </location>
</feature>